<evidence type="ECO:0000256" key="6">
    <source>
        <dbReference type="SAM" id="MobiDB-lite"/>
    </source>
</evidence>
<protein>
    <recommendedName>
        <fullName evidence="9">Conjugation TrbI family protein</fullName>
    </recommendedName>
</protein>
<sequence>MSVTSTEKKRRFFMFALLGVAVAAVIVIGSMMLFAPKKPPASANLGTARTDAVKGQAGGEGSEEYNKKLETHDQQKANSALAAGESFIPTPVGTKSPVVTRKPDTPPPPPPVTPPRVAPAQAPRTDNTLQKRMMEDLAALDAKLSGVALEQGKIVFVSDFSKDKTVAAPAAIAGGAEQPTGTAALALKPGDMLYAVIDTGVNSDVPSAVMATVASGKYKNARLLGKFQRFEERLVLAFTRVILPDGSDAQIEGYAVDPATSEASVASSVDTHFFSRWGGLVASAFLEGLSNAKKYSGSQSTIYGGMNGQTTDQMVWNTYSPADQAWIAAGKVGEKAGKIFEKGFDRPPTVYLESGTAVGILVLNVKAQSGR</sequence>
<evidence type="ECO:0000256" key="3">
    <source>
        <dbReference type="ARBA" id="ARBA00022692"/>
    </source>
</evidence>
<dbReference type="RefSeq" id="WP_179981439.1">
    <property type="nucleotide sequence ID" value="NZ_LT608333.1"/>
</dbReference>
<accession>A0A212KX79</accession>
<dbReference type="InterPro" id="IPR049855">
    <property type="entry name" value="DotG/IcmE-like_C"/>
</dbReference>
<dbReference type="CDD" id="cd16431">
    <property type="entry name" value="IcmE"/>
    <property type="match status" value="1"/>
</dbReference>
<keyword evidence="4 7" id="KW-1133">Transmembrane helix</keyword>
<dbReference type="GO" id="GO:0016020">
    <property type="term" value="C:membrane"/>
    <property type="evidence" value="ECO:0007669"/>
    <property type="project" value="UniProtKB-SubCell"/>
</dbReference>
<evidence type="ECO:0000313" key="8">
    <source>
        <dbReference type="EMBL" id="SCM69880.1"/>
    </source>
</evidence>
<dbReference type="Pfam" id="PF03743">
    <property type="entry name" value="TrbI"/>
    <property type="match status" value="1"/>
</dbReference>
<feature type="compositionally biased region" description="Pro residues" evidence="6">
    <location>
        <begin position="105"/>
        <end position="117"/>
    </location>
</feature>
<dbReference type="AlphaFoldDB" id="A0A212KX79"/>
<reference evidence="8" key="1">
    <citation type="submission" date="2016-08" db="EMBL/GenBank/DDBJ databases">
        <authorList>
            <person name="Seilhamer J.J."/>
        </authorList>
    </citation>
    <scope>NUCLEOTIDE SEQUENCE</scope>
    <source>
        <strain evidence="8">86-1</strain>
    </source>
</reference>
<feature type="transmembrane region" description="Helical" evidence="7">
    <location>
        <begin position="12"/>
        <end position="35"/>
    </location>
</feature>
<dbReference type="Gene3D" id="2.40.128.260">
    <property type="entry name" value="Type IV secretion system, VirB10/TraB/TrbI"/>
    <property type="match status" value="1"/>
</dbReference>
<dbReference type="EMBL" id="FMJC01000001">
    <property type="protein sequence ID" value="SCM69880.1"/>
    <property type="molecule type" value="Genomic_DNA"/>
</dbReference>
<evidence type="ECO:0000256" key="2">
    <source>
        <dbReference type="ARBA" id="ARBA00010265"/>
    </source>
</evidence>
<gene>
    <name evidence="8" type="ORF">KL86DES1_10003</name>
</gene>
<evidence type="ECO:0000256" key="5">
    <source>
        <dbReference type="ARBA" id="ARBA00023136"/>
    </source>
</evidence>
<keyword evidence="5 7" id="KW-0472">Membrane</keyword>
<proteinExistence type="inferred from homology"/>
<feature type="compositionally biased region" description="Basic and acidic residues" evidence="6">
    <location>
        <begin position="64"/>
        <end position="75"/>
    </location>
</feature>
<evidence type="ECO:0008006" key="9">
    <source>
        <dbReference type="Google" id="ProtNLM"/>
    </source>
</evidence>
<evidence type="ECO:0000256" key="1">
    <source>
        <dbReference type="ARBA" id="ARBA00004167"/>
    </source>
</evidence>
<evidence type="ECO:0000256" key="4">
    <source>
        <dbReference type="ARBA" id="ARBA00022989"/>
    </source>
</evidence>
<comment type="similarity">
    <text evidence="2">Belongs to the TrbI/VirB10 family.</text>
</comment>
<organism evidence="8">
    <name type="scientific">uncultured Desulfovibrio sp</name>
    <dbReference type="NCBI Taxonomy" id="167968"/>
    <lineage>
        <taxon>Bacteria</taxon>
        <taxon>Pseudomonadati</taxon>
        <taxon>Thermodesulfobacteriota</taxon>
        <taxon>Desulfovibrionia</taxon>
        <taxon>Desulfovibrionales</taxon>
        <taxon>Desulfovibrionaceae</taxon>
        <taxon>Desulfovibrio</taxon>
        <taxon>environmental samples</taxon>
    </lineage>
</organism>
<comment type="subcellular location">
    <subcellularLocation>
        <location evidence="1">Membrane</location>
        <topology evidence="1">Single-pass membrane protein</topology>
    </subcellularLocation>
</comment>
<evidence type="ECO:0000256" key="7">
    <source>
        <dbReference type="SAM" id="Phobius"/>
    </source>
</evidence>
<name>A0A212KX79_9BACT</name>
<dbReference type="InterPro" id="IPR005498">
    <property type="entry name" value="T4SS_VirB10/TraB/TrbI"/>
</dbReference>
<feature type="region of interest" description="Disordered" evidence="6">
    <location>
        <begin position="40"/>
        <end position="124"/>
    </location>
</feature>
<keyword evidence="3 7" id="KW-0812">Transmembrane</keyword>
<dbReference type="InterPro" id="IPR042217">
    <property type="entry name" value="T4SS_VirB10/TrbI"/>
</dbReference>